<name>A0ABP8QUX6_9ACTN</name>
<keyword evidence="3" id="KW-1185">Reference proteome</keyword>
<organism evidence="2 3">
    <name type="scientific">Actinoallomurus oryzae</name>
    <dbReference type="NCBI Taxonomy" id="502180"/>
    <lineage>
        <taxon>Bacteria</taxon>
        <taxon>Bacillati</taxon>
        <taxon>Actinomycetota</taxon>
        <taxon>Actinomycetes</taxon>
        <taxon>Streptosporangiales</taxon>
        <taxon>Thermomonosporaceae</taxon>
        <taxon>Actinoallomurus</taxon>
    </lineage>
</organism>
<dbReference type="RefSeq" id="WP_345471225.1">
    <property type="nucleotide sequence ID" value="NZ_BAABHF010000043.1"/>
</dbReference>
<evidence type="ECO:0000313" key="3">
    <source>
        <dbReference type="Proteomes" id="UP001500503"/>
    </source>
</evidence>
<dbReference type="SUPFAM" id="SSF140453">
    <property type="entry name" value="EsxAB dimer-like"/>
    <property type="match status" value="1"/>
</dbReference>
<proteinExistence type="predicted"/>
<dbReference type="Proteomes" id="UP001500503">
    <property type="component" value="Unassembled WGS sequence"/>
</dbReference>
<gene>
    <name evidence="2" type="ORF">GCM10023191_070120</name>
</gene>
<comment type="caution">
    <text evidence="2">The sequence shown here is derived from an EMBL/GenBank/DDBJ whole genome shotgun (WGS) entry which is preliminary data.</text>
</comment>
<keyword evidence="1" id="KW-0175">Coiled coil</keyword>
<dbReference type="InterPro" id="IPR036689">
    <property type="entry name" value="ESAT-6-like_sf"/>
</dbReference>
<evidence type="ECO:0008006" key="4">
    <source>
        <dbReference type="Google" id="ProtNLM"/>
    </source>
</evidence>
<accession>A0ABP8QUX6</accession>
<evidence type="ECO:0000256" key="1">
    <source>
        <dbReference type="SAM" id="Coils"/>
    </source>
</evidence>
<protein>
    <recommendedName>
        <fullName evidence="4">WXG100 family type VII secretion target</fullName>
    </recommendedName>
</protein>
<dbReference type="EMBL" id="BAABHF010000043">
    <property type="protein sequence ID" value="GAA4509220.1"/>
    <property type="molecule type" value="Genomic_DNA"/>
</dbReference>
<evidence type="ECO:0000313" key="2">
    <source>
        <dbReference type="EMBL" id="GAA4509220.1"/>
    </source>
</evidence>
<reference evidence="3" key="1">
    <citation type="journal article" date="2019" name="Int. J. Syst. Evol. Microbiol.">
        <title>The Global Catalogue of Microorganisms (GCM) 10K type strain sequencing project: providing services to taxonomists for standard genome sequencing and annotation.</title>
        <authorList>
            <consortium name="The Broad Institute Genomics Platform"/>
            <consortium name="The Broad Institute Genome Sequencing Center for Infectious Disease"/>
            <person name="Wu L."/>
            <person name="Ma J."/>
        </authorList>
    </citation>
    <scope>NUCLEOTIDE SEQUENCE [LARGE SCALE GENOMIC DNA]</scope>
    <source>
        <strain evidence="3">JCM 17933</strain>
    </source>
</reference>
<dbReference type="Gene3D" id="1.10.287.1060">
    <property type="entry name" value="ESAT-6-like"/>
    <property type="match status" value="1"/>
</dbReference>
<sequence>MADTGGGGQARGDTEFMVALQALLNAIATVQRERDNISKTLEQIETRMSHLAFYWKGPAYDSFDPIETWYTSATFDLMGLLDEIIARMQKVYDNYHRAESVNAANVTPA</sequence>
<feature type="coiled-coil region" evidence="1">
    <location>
        <begin position="20"/>
        <end position="47"/>
    </location>
</feature>